<proteinExistence type="predicted"/>
<evidence type="ECO:0000313" key="5">
    <source>
        <dbReference type="Proteomes" id="UP001596250"/>
    </source>
</evidence>
<keyword evidence="5" id="KW-1185">Reference proteome</keyword>
<name>A0ABW1INS4_9BACL</name>
<comment type="caution">
    <text evidence="4">The sequence shown here is derived from an EMBL/GenBank/DDBJ whole genome shotgun (WGS) entry which is preliminary data.</text>
</comment>
<dbReference type="InterPro" id="IPR010172">
    <property type="entry name" value="CRISPR-assoc_prot_TM1791"/>
</dbReference>
<organism evidence="4 5">
    <name type="scientific">Marinicrinis lubricantis</name>
    <dbReference type="NCBI Taxonomy" id="2086470"/>
    <lineage>
        <taxon>Bacteria</taxon>
        <taxon>Bacillati</taxon>
        <taxon>Bacillota</taxon>
        <taxon>Bacilli</taxon>
        <taxon>Bacillales</taxon>
        <taxon>Paenibacillaceae</taxon>
    </lineage>
</organism>
<dbReference type="Proteomes" id="UP001596250">
    <property type="component" value="Unassembled WGS sequence"/>
</dbReference>
<dbReference type="PANTHER" id="PTHR39965:SF1">
    <property type="entry name" value="CRISPR SYSTEM CMR SUBUNIT CMR6"/>
    <property type="match status" value="1"/>
</dbReference>
<feature type="domain" description="CRISPR type III-associated protein" evidence="3">
    <location>
        <begin position="78"/>
        <end position="268"/>
    </location>
</feature>
<evidence type="ECO:0000313" key="4">
    <source>
        <dbReference type="EMBL" id="MFC5986533.1"/>
    </source>
</evidence>
<reference evidence="5" key="1">
    <citation type="journal article" date="2019" name="Int. J. Syst. Evol. Microbiol.">
        <title>The Global Catalogue of Microorganisms (GCM) 10K type strain sequencing project: providing services to taxonomists for standard genome sequencing and annotation.</title>
        <authorList>
            <consortium name="The Broad Institute Genomics Platform"/>
            <consortium name="The Broad Institute Genome Sequencing Center for Infectious Disease"/>
            <person name="Wu L."/>
            <person name="Ma J."/>
        </authorList>
    </citation>
    <scope>NUCLEOTIDE SEQUENCE [LARGE SCALE GENOMIC DNA]</scope>
    <source>
        <strain evidence="5">CCM 8749</strain>
    </source>
</reference>
<accession>A0ABW1INS4</accession>
<keyword evidence="1" id="KW-0051">Antiviral defense</keyword>
<dbReference type="InterPro" id="IPR005537">
    <property type="entry name" value="RAMP_III_fam"/>
</dbReference>
<dbReference type="Pfam" id="PF03787">
    <property type="entry name" value="RAMPs"/>
    <property type="match status" value="1"/>
</dbReference>
<dbReference type="RefSeq" id="WP_379893859.1">
    <property type="nucleotide sequence ID" value="NZ_CBCSCT010000098.1"/>
</dbReference>
<protein>
    <submittedName>
        <fullName evidence="4">Type III-B CRISPR module RAMP protein Cmr6</fullName>
    </submittedName>
</protein>
<feature type="compositionally biased region" description="Basic and acidic residues" evidence="2">
    <location>
        <begin position="185"/>
        <end position="194"/>
    </location>
</feature>
<dbReference type="PANTHER" id="PTHR39965">
    <property type="entry name" value="CRISPR SYSTEM CMR SUBUNIT CMR6"/>
    <property type="match status" value="1"/>
</dbReference>
<sequence>MNLHQMLNKYNGADGNSDLEKIVKNKHTEKKGEYYNWIAGSYGEYWTDSKSWFVELYQRHYSEIAGRSLPPFIVSSASPCIIGLGQQTVLEAGLAVHKTYGVPYIPGTALKGLAAHFCHKHLGAEQRSFRMDGDSYKVLFGSQQEAGYIRFFDALPTPETVHNALLPDVMTPHHQAYNSLPGDGEDSRQRRSEAESMLAEGRSNAPRDDDSPVPVPFLSVMADFKIMLSCDADQEEADAWLDIAKLILVQALEQEGIGGKTNAGYGRMFMKTEEGAGEE</sequence>
<evidence type="ECO:0000256" key="2">
    <source>
        <dbReference type="SAM" id="MobiDB-lite"/>
    </source>
</evidence>
<evidence type="ECO:0000256" key="1">
    <source>
        <dbReference type="ARBA" id="ARBA00023118"/>
    </source>
</evidence>
<feature type="region of interest" description="Disordered" evidence="2">
    <location>
        <begin position="174"/>
        <end position="212"/>
    </location>
</feature>
<dbReference type="EMBL" id="JBHSQV010000113">
    <property type="protein sequence ID" value="MFC5986533.1"/>
    <property type="molecule type" value="Genomic_DNA"/>
</dbReference>
<gene>
    <name evidence="4" type="primary">cmr6</name>
    <name evidence="4" type="ORF">ACFPXP_08850</name>
</gene>
<dbReference type="NCBIfam" id="TIGR01898">
    <property type="entry name" value="cas_TM1791_cmr6"/>
    <property type="match status" value="1"/>
</dbReference>
<evidence type="ECO:0000259" key="3">
    <source>
        <dbReference type="Pfam" id="PF03787"/>
    </source>
</evidence>